<dbReference type="SUPFAM" id="SSF51126">
    <property type="entry name" value="Pectin lyase-like"/>
    <property type="match status" value="1"/>
</dbReference>
<evidence type="ECO:0000313" key="3">
    <source>
        <dbReference type="Proteomes" id="UP000076962"/>
    </source>
</evidence>
<reference evidence="2 3" key="1">
    <citation type="submission" date="2016-05" db="EMBL/GenBank/DDBJ databases">
        <title>Single-cell genome of chain-forming Candidatus Thiomargarita nelsonii and comparison to other large sulfur-oxidizing bacteria.</title>
        <authorList>
            <person name="Winkel M."/>
            <person name="Salman V."/>
            <person name="Woyke T."/>
            <person name="Schulz-Vogt H."/>
            <person name="Richter M."/>
            <person name="Flood B."/>
            <person name="Bailey J."/>
            <person name="Amann R."/>
            <person name="Mussmann M."/>
        </authorList>
    </citation>
    <scope>NUCLEOTIDE SEQUENCE [LARGE SCALE GENOMIC DNA]</scope>
    <source>
        <strain evidence="2 3">THI036</strain>
    </source>
</reference>
<dbReference type="EMBL" id="LUTY01001808">
    <property type="protein sequence ID" value="OAD21188.1"/>
    <property type="molecule type" value="Genomic_DNA"/>
</dbReference>
<protein>
    <submittedName>
        <fullName evidence="2">Ig</fullName>
    </submittedName>
</protein>
<comment type="caution">
    <text evidence="2">The sequence shown here is derived from an EMBL/GenBank/DDBJ whole genome shotgun (WGS) entry which is preliminary data.</text>
</comment>
<evidence type="ECO:0000256" key="1">
    <source>
        <dbReference type="SAM" id="MobiDB-lite"/>
    </source>
</evidence>
<gene>
    <name evidence="2" type="ORF">THIOM_003046</name>
</gene>
<feature type="region of interest" description="Disordered" evidence="1">
    <location>
        <begin position="1"/>
        <end position="20"/>
    </location>
</feature>
<proteinExistence type="predicted"/>
<dbReference type="InterPro" id="IPR011050">
    <property type="entry name" value="Pectin_lyase_fold/virulence"/>
</dbReference>
<evidence type="ECO:0000313" key="2">
    <source>
        <dbReference type="EMBL" id="OAD21188.1"/>
    </source>
</evidence>
<sequence>MGDPRFVDAPNGDFHLRSDSPAVDVGDSTLVNACSAYDNCDSSCQRNCDDSYSEECKKTCCQCSRYTYHFPRNDKGELIDLDGNPRLVGGAIDLGAFERQ</sequence>
<organism evidence="2 3">
    <name type="scientific">Candidatus Thiomargarita nelsonii</name>
    <dbReference type="NCBI Taxonomy" id="1003181"/>
    <lineage>
        <taxon>Bacteria</taxon>
        <taxon>Pseudomonadati</taxon>
        <taxon>Pseudomonadota</taxon>
        <taxon>Gammaproteobacteria</taxon>
        <taxon>Thiotrichales</taxon>
        <taxon>Thiotrichaceae</taxon>
        <taxon>Thiomargarita</taxon>
    </lineage>
</organism>
<keyword evidence="3" id="KW-1185">Reference proteome</keyword>
<dbReference type="AlphaFoldDB" id="A0A0A6NYQ3"/>
<dbReference type="Proteomes" id="UP000076962">
    <property type="component" value="Unassembled WGS sequence"/>
</dbReference>
<name>A0A0A6NYQ3_9GAMM</name>
<accession>A0A0A6NYQ3</accession>